<dbReference type="GO" id="GO:0033969">
    <property type="term" value="F:gamma-glutamyl-gamma-aminobutyrate hydrolase activity"/>
    <property type="evidence" value="ECO:0007669"/>
    <property type="project" value="TreeGrafter"/>
</dbReference>
<protein>
    <submittedName>
        <fullName evidence="1">Gamma-glutamyl-gamma-aminobutyrate hydrolase family protein</fullName>
    </submittedName>
</protein>
<proteinExistence type="predicted"/>
<organism evidence="1 2">
    <name type="scientific">Galactobacter valiniphilus</name>
    <dbReference type="NCBI Taxonomy" id="2676122"/>
    <lineage>
        <taxon>Bacteria</taxon>
        <taxon>Bacillati</taxon>
        <taxon>Actinomycetota</taxon>
        <taxon>Actinomycetes</taxon>
        <taxon>Micrococcales</taxon>
        <taxon>Micrococcaceae</taxon>
        <taxon>Galactobacter</taxon>
    </lineage>
</organism>
<dbReference type="SUPFAM" id="SSF52317">
    <property type="entry name" value="Class I glutamine amidotransferase-like"/>
    <property type="match status" value="1"/>
</dbReference>
<comment type="caution">
    <text evidence="1">The sequence shown here is derived from an EMBL/GenBank/DDBJ whole genome shotgun (WGS) entry which is preliminary data.</text>
</comment>
<dbReference type="PROSITE" id="PS51273">
    <property type="entry name" value="GATASE_TYPE_1"/>
    <property type="match status" value="1"/>
</dbReference>
<dbReference type="PANTHER" id="PTHR43235">
    <property type="entry name" value="GLUTAMINE AMIDOTRANSFERASE PB2B2.05-RELATED"/>
    <property type="match status" value="1"/>
</dbReference>
<sequence length="239" mass="25061">MIGITTYLEQAQTGVWDVPASFLPKVYLDAVTDAGGIALLLPPQPSSPEVAAAVIARLDGLIVSGGADVDPTLYGQASHPKTGAPRVDRDAWETDLLTAAADADLPYLGICRGAQVLNVARGGSLHQHLPDLVGDERYQPGAAQFGTEAVSVEPSTALGSLVGDGVDAQVYHHQAIDAVGEGLVVTARSADGIIEAIEDPAARFGVAVQWHPEEDAEDRRIFAGLIDAAKDFARQKQEH</sequence>
<dbReference type="PANTHER" id="PTHR43235:SF1">
    <property type="entry name" value="GLUTAMINE AMIDOTRANSFERASE PB2B2.05-RELATED"/>
    <property type="match status" value="1"/>
</dbReference>
<dbReference type="AlphaFoldDB" id="A0A399JG62"/>
<name>A0A399JG62_9MICC</name>
<dbReference type="GO" id="GO:0005829">
    <property type="term" value="C:cytosol"/>
    <property type="evidence" value="ECO:0007669"/>
    <property type="project" value="TreeGrafter"/>
</dbReference>
<dbReference type="Gene3D" id="3.40.50.880">
    <property type="match status" value="1"/>
</dbReference>
<accession>A0A399JG62</accession>
<dbReference type="InterPro" id="IPR029062">
    <property type="entry name" value="Class_I_gatase-like"/>
</dbReference>
<dbReference type="CDD" id="cd01745">
    <property type="entry name" value="GATase1_2"/>
    <property type="match status" value="1"/>
</dbReference>
<keyword evidence="2" id="KW-1185">Reference proteome</keyword>
<dbReference type="GO" id="GO:0006598">
    <property type="term" value="P:polyamine catabolic process"/>
    <property type="evidence" value="ECO:0007669"/>
    <property type="project" value="TreeGrafter"/>
</dbReference>
<gene>
    <name evidence="1" type="ORF">DWB68_03925</name>
</gene>
<evidence type="ECO:0000313" key="2">
    <source>
        <dbReference type="Proteomes" id="UP000265419"/>
    </source>
</evidence>
<dbReference type="EMBL" id="QQXK01000005">
    <property type="protein sequence ID" value="RII43209.1"/>
    <property type="molecule type" value="Genomic_DNA"/>
</dbReference>
<reference evidence="1 2" key="1">
    <citation type="submission" date="2018-07" db="EMBL/GenBank/DDBJ databases">
        <title>Arthrobacter sp. nov., isolated from raw cow's milk with high bacterial count.</title>
        <authorList>
            <person name="Hahne J."/>
            <person name="Isele D."/>
            <person name="Lipski A."/>
        </authorList>
    </citation>
    <scope>NUCLEOTIDE SEQUENCE [LARGE SCALE GENOMIC DNA]</scope>
    <source>
        <strain evidence="1 2">JZ R-35</strain>
    </source>
</reference>
<dbReference type="InterPro" id="IPR044668">
    <property type="entry name" value="PuuD-like"/>
</dbReference>
<keyword evidence="1" id="KW-0378">Hydrolase</keyword>
<evidence type="ECO:0000313" key="1">
    <source>
        <dbReference type="EMBL" id="RII43209.1"/>
    </source>
</evidence>
<dbReference type="Proteomes" id="UP000265419">
    <property type="component" value="Unassembled WGS sequence"/>
</dbReference>
<dbReference type="Pfam" id="PF07722">
    <property type="entry name" value="Peptidase_C26"/>
    <property type="match status" value="1"/>
</dbReference>
<dbReference type="InterPro" id="IPR011697">
    <property type="entry name" value="Peptidase_C26"/>
</dbReference>